<accession>A0A3N4MBX8</accession>
<organism evidence="1 2">
    <name type="scientific">Chitinophaga barathri</name>
    <dbReference type="NCBI Taxonomy" id="1647451"/>
    <lineage>
        <taxon>Bacteria</taxon>
        <taxon>Pseudomonadati</taxon>
        <taxon>Bacteroidota</taxon>
        <taxon>Chitinophagia</taxon>
        <taxon>Chitinophagales</taxon>
        <taxon>Chitinophagaceae</taxon>
        <taxon>Chitinophaga</taxon>
    </lineage>
</organism>
<name>A0A3N4MBX8_9BACT</name>
<dbReference type="OrthoDB" id="712355at2"/>
<proteinExistence type="predicted"/>
<comment type="caution">
    <text evidence="1">The sequence shown here is derived from an EMBL/GenBank/DDBJ whole genome shotgun (WGS) entry which is preliminary data.</text>
</comment>
<evidence type="ECO:0000313" key="1">
    <source>
        <dbReference type="EMBL" id="RPD39326.1"/>
    </source>
</evidence>
<dbReference type="EMBL" id="RMBX01000011">
    <property type="protein sequence ID" value="RPD39326.1"/>
    <property type="molecule type" value="Genomic_DNA"/>
</dbReference>
<sequence>MLLPLNFPKLTSNNMKRVSISILVLCSAIITASAFRTKQIIPVGTLFQLTDISQPFNPAVYQVATIDPITDCPNSSAICVIDVPLSDVYPSGPNAGKPKVDIATAVPNELSDDIVVALGNASDPTSFPARQRIIYEKQP</sequence>
<protein>
    <submittedName>
        <fullName evidence="1">Uncharacterized protein</fullName>
    </submittedName>
</protein>
<evidence type="ECO:0000313" key="2">
    <source>
        <dbReference type="Proteomes" id="UP000279089"/>
    </source>
</evidence>
<gene>
    <name evidence="1" type="ORF">EG028_19560</name>
</gene>
<dbReference type="Proteomes" id="UP000279089">
    <property type="component" value="Unassembled WGS sequence"/>
</dbReference>
<keyword evidence="2" id="KW-1185">Reference proteome</keyword>
<reference evidence="2" key="1">
    <citation type="submission" date="2018-11" db="EMBL/GenBank/DDBJ databases">
        <title>Chitinophaga lutea sp.nov., isolate from arsenic contaminated soil.</title>
        <authorList>
            <person name="Zong Y."/>
        </authorList>
    </citation>
    <scope>NUCLEOTIDE SEQUENCE [LARGE SCALE GENOMIC DNA]</scope>
    <source>
        <strain evidence="2">YLT18</strain>
    </source>
</reference>
<dbReference type="AlphaFoldDB" id="A0A3N4MBX8"/>